<dbReference type="PROSITE" id="PS50240">
    <property type="entry name" value="TRYPSIN_DOM"/>
    <property type="match status" value="1"/>
</dbReference>
<accession>A0A8K1CL12</accession>
<evidence type="ECO:0000313" key="7">
    <source>
        <dbReference type="Proteomes" id="UP000794436"/>
    </source>
</evidence>
<dbReference type="PANTHER" id="PTHR24276">
    <property type="entry name" value="POLYSERASE-RELATED"/>
    <property type="match status" value="1"/>
</dbReference>
<dbReference type="PANTHER" id="PTHR24276:SF98">
    <property type="entry name" value="FI18310P1-RELATED"/>
    <property type="match status" value="1"/>
</dbReference>
<dbReference type="SMART" id="SM00020">
    <property type="entry name" value="Tryp_SPc"/>
    <property type="match status" value="1"/>
</dbReference>
<keyword evidence="2" id="KW-0843">Virulence</keyword>
<evidence type="ECO:0000313" key="6">
    <source>
        <dbReference type="EMBL" id="TMW64610.1"/>
    </source>
</evidence>
<dbReference type="OrthoDB" id="105698at2759"/>
<evidence type="ECO:0000256" key="3">
    <source>
        <dbReference type="ARBA" id="ARBA00023157"/>
    </source>
</evidence>
<keyword evidence="7" id="KW-1185">Reference proteome</keyword>
<feature type="domain" description="Peptidase S1" evidence="5">
    <location>
        <begin position="36"/>
        <end position="273"/>
    </location>
</feature>
<dbReference type="Proteomes" id="UP000794436">
    <property type="component" value="Unassembled WGS sequence"/>
</dbReference>
<protein>
    <recommendedName>
        <fullName evidence="5">Peptidase S1 domain-containing protein</fullName>
    </recommendedName>
</protein>
<organism evidence="6 7">
    <name type="scientific">Pythium oligandrum</name>
    <name type="common">Mycoparasitic fungus</name>
    <dbReference type="NCBI Taxonomy" id="41045"/>
    <lineage>
        <taxon>Eukaryota</taxon>
        <taxon>Sar</taxon>
        <taxon>Stramenopiles</taxon>
        <taxon>Oomycota</taxon>
        <taxon>Peronosporomycetes</taxon>
        <taxon>Pythiales</taxon>
        <taxon>Pythiaceae</taxon>
        <taxon>Pythium</taxon>
    </lineage>
</organism>
<dbReference type="GO" id="GO:0006508">
    <property type="term" value="P:proteolysis"/>
    <property type="evidence" value="ECO:0007669"/>
    <property type="project" value="InterPro"/>
</dbReference>
<proteinExistence type="predicted"/>
<dbReference type="InterPro" id="IPR043504">
    <property type="entry name" value="Peptidase_S1_PA_chymotrypsin"/>
</dbReference>
<keyword evidence="4" id="KW-0325">Glycoprotein</keyword>
<evidence type="ECO:0000256" key="1">
    <source>
        <dbReference type="ARBA" id="ARBA00022729"/>
    </source>
</evidence>
<evidence type="ECO:0000256" key="2">
    <source>
        <dbReference type="ARBA" id="ARBA00023026"/>
    </source>
</evidence>
<keyword evidence="3" id="KW-1015">Disulfide bond</keyword>
<dbReference type="InterPro" id="IPR001254">
    <property type="entry name" value="Trypsin_dom"/>
</dbReference>
<dbReference type="EMBL" id="SPLM01000039">
    <property type="protein sequence ID" value="TMW64610.1"/>
    <property type="molecule type" value="Genomic_DNA"/>
</dbReference>
<evidence type="ECO:0000259" key="5">
    <source>
        <dbReference type="PROSITE" id="PS50240"/>
    </source>
</evidence>
<dbReference type="SUPFAM" id="SSF50494">
    <property type="entry name" value="Trypsin-like serine proteases"/>
    <property type="match status" value="1"/>
</dbReference>
<gene>
    <name evidence="6" type="ORF">Poli38472_011490</name>
</gene>
<dbReference type="GO" id="GO:0004252">
    <property type="term" value="F:serine-type endopeptidase activity"/>
    <property type="evidence" value="ECO:0007669"/>
    <property type="project" value="InterPro"/>
</dbReference>
<dbReference type="InterPro" id="IPR009003">
    <property type="entry name" value="Peptidase_S1_PA"/>
</dbReference>
<dbReference type="AlphaFoldDB" id="A0A8K1CL12"/>
<dbReference type="Pfam" id="PF00089">
    <property type="entry name" value="Trypsin"/>
    <property type="match status" value="1"/>
</dbReference>
<dbReference type="InterPro" id="IPR050430">
    <property type="entry name" value="Peptidase_S1"/>
</dbReference>
<comment type="caution">
    <text evidence="6">The sequence shown here is derived from an EMBL/GenBank/DDBJ whole genome shotgun (WGS) entry which is preliminary data.</text>
</comment>
<reference evidence="6" key="1">
    <citation type="submission" date="2019-03" db="EMBL/GenBank/DDBJ databases">
        <title>Long read genome sequence of the mycoparasitic Pythium oligandrum ATCC 38472 isolated from sugarbeet rhizosphere.</title>
        <authorList>
            <person name="Gaulin E."/>
        </authorList>
    </citation>
    <scope>NUCLEOTIDE SEQUENCE</scope>
    <source>
        <strain evidence="6">ATCC 38472_TT</strain>
    </source>
</reference>
<evidence type="ECO:0000256" key="4">
    <source>
        <dbReference type="ARBA" id="ARBA00023180"/>
    </source>
</evidence>
<name>A0A8K1CL12_PYTOL</name>
<keyword evidence="1" id="KW-0732">Signal</keyword>
<sequence>MEPLQVSVIHHVIYIDDSRCSESVCALPLDVEAREPVSGSDGWSFLLQYDPTRARYQLLGLGGDDVTNGDGIWGFSWLPQLITSSVFANNGSCFKRGDFPWVVLDALSSFDKGGERIKIKKKIPHPRHVTGTHWYDFMLVELDKPTSRTPIGFVDTNTTFSETTVFAYGESFGWSQYVNTYDLRSTPIHLYTLRDCSSRIETEMDESMACGGIDRAHVLCPSDNGGAVVIKSGTESQQLYAVVSGSGDCGRMSDYGIVSVIYSVADWVHAYLDQKT</sequence>
<dbReference type="Gene3D" id="2.40.10.10">
    <property type="entry name" value="Trypsin-like serine proteases"/>
    <property type="match status" value="1"/>
</dbReference>